<keyword evidence="7" id="KW-0560">Oxidoreductase</keyword>
<comment type="cofactor">
    <cofactor evidence="1">
        <name>Cu(2+)</name>
        <dbReference type="ChEBI" id="CHEBI:29036"/>
    </cofactor>
</comment>
<keyword evidence="20" id="KW-1185">Reference proteome</keyword>
<comment type="subcellular location">
    <subcellularLocation>
        <location evidence="2 15">Secreted</location>
    </subcellularLocation>
</comment>
<protein>
    <recommendedName>
        <fullName evidence="15">AA9 family lytic polysaccharide monooxygenase</fullName>
        <ecNumber evidence="15">1.14.99.56</ecNumber>
    </recommendedName>
    <alternativeName>
        <fullName evidence="15">Endo-beta-1,4-glucanase</fullName>
    </alternativeName>
    <alternativeName>
        <fullName evidence="15">Glycosyl hydrolase 61 family protein</fullName>
    </alternativeName>
</protein>
<comment type="domain">
    <text evidence="15">Has a modular structure: an endo-beta-1,4-glucanase catalytic module at the N-terminus, a linker rich in serines and threonines, and a C-terminal carbohydrate-binding module (CBM).</text>
</comment>
<dbReference type="InterPro" id="IPR005103">
    <property type="entry name" value="AA9_LPMO"/>
</dbReference>
<dbReference type="EMBL" id="QPFP01000010">
    <property type="protein sequence ID" value="TEB34316.1"/>
    <property type="molecule type" value="Genomic_DNA"/>
</dbReference>
<dbReference type="Pfam" id="PF03443">
    <property type="entry name" value="AA9"/>
    <property type="match status" value="1"/>
</dbReference>
<dbReference type="SMART" id="SM00236">
    <property type="entry name" value="fCBD"/>
    <property type="match status" value="1"/>
</dbReference>
<evidence type="ECO:0000256" key="7">
    <source>
        <dbReference type="ARBA" id="ARBA00023002"/>
    </source>
</evidence>
<dbReference type="PROSITE" id="PS00562">
    <property type="entry name" value="CBM1_1"/>
    <property type="match status" value="1"/>
</dbReference>
<evidence type="ECO:0000256" key="4">
    <source>
        <dbReference type="ARBA" id="ARBA00022723"/>
    </source>
</evidence>
<dbReference type="PANTHER" id="PTHR33353">
    <property type="entry name" value="PUTATIVE (AFU_ORTHOLOGUE AFUA_1G12560)-RELATED"/>
    <property type="match status" value="1"/>
</dbReference>
<dbReference type="Pfam" id="PF00734">
    <property type="entry name" value="CBM_1"/>
    <property type="match status" value="1"/>
</dbReference>
<evidence type="ECO:0000256" key="1">
    <source>
        <dbReference type="ARBA" id="ARBA00001973"/>
    </source>
</evidence>
<dbReference type="Gene3D" id="2.70.50.70">
    <property type="match status" value="1"/>
</dbReference>
<comment type="similarity">
    <text evidence="13">Belongs to the polysaccharide monooxygenase AA9 family.</text>
</comment>
<feature type="chain" id="PRO_5021308520" description="AA9 family lytic polysaccharide monooxygenase" evidence="17">
    <location>
        <begin position="20"/>
        <end position="341"/>
    </location>
</feature>
<organism evidence="19 20">
    <name type="scientific">Coprinellus micaceus</name>
    <name type="common">Glistening ink-cap mushroom</name>
    <name type="synonym">Coprinus micaceus</name>
    <dbReference type="NCBI Taxonomy" id="71717"/>
    <lineage>
        <taxon>Eukaryota</taxon>
        <taxon>Fungi</taxon>
        <taxon>Dikarya</taxon>
        <taxon>Basidiomycota</taxon>
        <taxon>Agaricomycotina</taxon>
        <taxon>Agaricomycetes</taxon>
        <taxon>Agaricomycetidae</taxon>
        <taxon>Agaricales</taxon>
        <taxon>Agaricineae</taxon>
        <taxon>Psathyrellaceae</taxon>
        <taxon>Coprinellus</taxon>
    </lineage>
</organism>
<comment type="caution">
    <text evidence="19">The sequence shown here is derived from an EMBL/GenBank/DDBJ whole genome shotgun (WGS) entry which is preliminary data.</text>
</comment>
<evidence type="ECO:0000313" key="20">
    <source>
        <dbReference type="Proteomes" id="UP000298030"/>
    </source>
</evidence>
<proteinExistence type="inferred from homology"/>
<accession>A0A4Y7TJG7</accession>
<evidence type="ECO:0000256" key="10">
    <source>
        <dbReference type="ARBA" id="ARBA00023157"/>
    </source>
</evidence>
<dbReference type="InterPro" id="IPR049892">
    <property type="entry name" value="AA9"/>
</dbReference>
<keyword evidence="6 15" id="KW-0136">Cellulose degradation</keyword>
<dbReference type="OrthoDB" id="3238762at2759"/>
<comment type="catalytic activity">
    <reaction evidence="14 15">
        <text>[(1-&gt;4)-beta-D-glucosyl]n+m + reduced acceptor + O2 = 4-dehydro-beta-D-glucosyl-[(1-&gt;4)-beta-D-glucosyl]n-1 + [(1-&gt;4)-beta-D-glucosyl]m + acceptor + H2O.</text>
        <dbReference type="EC" id="1.14.99.56"/>
    </reaction>
</comment>
<evidence type="ECO:0000256" key="9">
    <source>
        <dbReference type="ARBA" id="ARBA00023033"/>
    </source>
</evidence>
<keyword evidence="5 17" id="KW-0732">Signal</keyword>
<feature type="region of interest" description="Disordered" evidence="16">
    <location>
        <begin position="266"/>
        <end position="300"/>
    </location>
</feature>
<dbReference type="Proteomes" id="UP000298030">
    <property type="component" value="Unassembled WGS sequence"/>
</dbReference>
<dbReference type="SUPFAM" id="SSF57180">
    <property type="entry name" value="Cellulose-binding domain"/>
    <property type="match status" value="1"/>
</dbReference>
<evidence type="ECO:0000313" key="19">
    <source>
        <dbReference type="EMBL" id="TEB34316.1"/>
    </source>
</evidence>
<evidence type="ECO:0000256" key="15">
    <source>
        <dbReference type="RuleBase" id="RU368122"/>
    </source>
</evidence>
<dbReference type="GO" id="GO:0005576">
    <property type="term" value="C:extracellular region"/>
    <property type="evidence" value="ECO:0007669"/>
    <property type="project" value="UniProtKB-SubCell"/>
</dbReference>
<feature type="domain" description="CBM1" evidence="18">
    <location>
        <begin position="305"/>
        <end position="340"/>
    </location>
</feature>
<evidence type="ECO:0000256" key="16">
    <source>
        <dbReference type="SAM" id="MobiDB-lite"/>
    </source>
</evidence>
<evidence type="ECO:0000256" key="11">
    <source>
        <dbReference type="ARBA" id="ARBA00023277"/>
    </source>
</evidence>
<comment type="function">
    <text evidence="15">Lytic polysaccharide monooxygenase (LMPO) that depolymerizes crystalline and amorphous polysaccharides via the oxidation of scissile alpha- or beta-(1-4)-glycosidic bonds, yielding C1 and/or C4 oxidation products. Catalysis by LPMOs requires the reduction of the active-site copper from Cu(II) to Cu(I) by a reducing agent and H(2)O(2) or O(2) as a cosubstrate.</text>
</comment>
<feature type="signal peptide" evidence="17">
    <location>
        <begin position="1"/>
        <end position="19"/>
    </location>
</feature>
<dbReference type="InterPro" id="IPR035971">
    <property type="entry name" value="CBD_sf"/>
</dbReference>
<evidence type="ECO:0000256" key="17">
    <source>
        <dbReference type="SAM" id="SignalP"/>
    </source>
</evidence>
<dbReference type="GO" id="GO:0004497">
    <property type="term" value="F:monooxygenase activity"/>
    <property type="evidence" value="ECO:0007669"/>
    <property type="project" value="UniProtKB-KW"/>
</dbReference>
<keyword evidence="9" id="KW-0503">Monooxygenase</keyword>
<sequence length="341" mass="35188">MRFALTATAVASLIASASAHATFQQLWINGVDAGVACTRRVQSNSPVTSATSNQIACNAYDNNSNVCPVKAGDTLKVEMHQQYGDRSCKNEAIGGQHYGPVTVYMAKVDNAASANPNSAGWFKVSEGGLMSNNPDYFAVQVLNDNCGHWQFQIPSDIQAGDYLIRAEVIALHAAGAGGGAQFYPGCYQVRVSGGGSASPPTVRFPGAYGNSDPGIAVNIHQDLTTYKIPGPTPYGTPAATVATTKWPTTATWNTAQQPAANPTTYVPADGGSPQPTTATVPNVPTTTAAPQPTTTVVTQPSAPAGGAALYGQCGGSGYAGPTTCAQGTCTKLNDWYSQCTP</sequence>
<evidence type="ECO:0000256" key="8">
    <source>
        <dbReference type="ARBA" id="ARBA00023008"/>
    </source>
</evidence>
<dbReference type="GO" id="GO:0046872">
    <property type="term" value="F:metal ion binding"/>
    <property type="evidence" value="ECO:0007669"/>
    <property type="project" value="UniProtKB-KW"/>
</dbReference>
<evidence type="ECO:0000256" key="14">
    <source>
        <dbReference type="ARBA" id="ARBA00045077"/>
    </source>
</evidence>
<evidence type="ECO:0000256" key="3">
    <source>
        <dbReference type="ARBA" id="ARBA00022525"/>
    </source>
</evidence>
<dbReference type="PROSITE" id="PS51164">
    <property type="entry name" value="CBM1_2"/>
    <property type="match status" value="1"/>
</dbReference>
<keyword evidence="12 15" id="KW-0624">Polysaccharide degradation</keyword>
<keyword evidence="3 15" id="KW-0964">Secreted</keyword>
<dbReference type="InterPro" id="IPR000254">
    <property type="entry name" value="CBD"/>
</dbReference>
<feature type="compositionally biased region" description="Low complexity" evidence="16">
    <location>
        <begin position="273"/>
        <end position="300"/>
    </location>
</feature>
<dbReference type="CDD" id="cd21175">
    <property type="entry name" value="LPMO_AA9"/>
    <property type="match status" value="1"/>
</dbReference>
<keyword evidence="11 15" id="KW-0119">Carbohydrate metabolism</keyword>
<dbReference type="EC" id="1.14.99.56" evidence="15"/>
<evidence type="ECO:0000256" key="6">
    <source>
        <dbReference type="ARBA" id="ARBA00023001"/>
    </source>
</evidence>
<gene>
    <name evidence="19" type="ORF">FA13DRAFT_1729829</name>
</gene>
<keyword evidence="10 15" id="KW-1015">Disulfide bond</keyword>
<dbReference type="PANTHER" id="PTHR33353:SF9">
    <property type="entry name" value="ENDOGLUCANASE II"/>
    <property type="match status" value="1"/>
</dbReference>
<keyword evidence="8" id="KW-0186">Copper</keyword>
<dbReference type="GO" id="GO:0008810">
    <property type="term" value="F:cellulase activity"/>
    <property type="evidence" value="ECO:0007669"/>
    <property type="project" value="UniProtKB-UniRule"/>
</dbReference>
<keyword evidence="4" id="KW-0479">Metal-binding</keyword>
<dbReference type="AlphaFoldDB" id="A0A4Y7TJG7"/>
<dbReference type="STRING" id="71717.A0A4Y7TJG7"/>
<evidence type="ECO:0000259" key="18">
    <source>
        <dbReference type="PROSITE" id="PS51164"/>
    </source>
</evidence>
<name>A0A4Y7TJG7_COPMI</name>
<dbReference type="GO" id="GO:0030245">
    <property type="term" value="P:cellulose catabolic process"/>
    <property type="evidence" value="ECO:0007669"/>
    <property type="project" value="UniProtKB-UniRule"/>
</dbReference>
<evidence type="ECO:0000256" key="13">
    <source>
        <dbReference type="ARBA" id="ARBA00044502"/>
    </source>
</evidence>
<dbReference type="GO" id="GO:0030248">
    <property type="term" value="F:cellulose binding"/>
    <property type="evidence" value="ECO:0007669"/>
    <property type="project" value="UniProtKB-UniRule"/>
</dbReference>
<evidence type="ECO:0000256" key="2">
    <source>
        <dbReference type="ARBA" id="ARBA00004613"/>
    </source>
</evidence>
<evidence type="ECO:0000256" key="12">
    <source>
        <dbReference type="ARBA" id="ARBA00023326"/>
    </source>
</evidence>
<evidence type="ECO:0000256" key="5">
    <source>
        <dbReference type="ARBA" id="ARBA00022729"/>
    </source>
</evidence>
<reference evidence="19 20" key="1">
    <citation type="journal article" date="2019" name="Nat. Ecol. Evol.">
        <title>Megaphylogeny resolves global patterns of mushroom evolution.</title>
        <authorList>
            <person name="Varga T."/>
            <person name="Krizsan K."/>
            <person name="Foldi C."/>
            <person name="Dima B."/>
            <person name="Sanchez-Garcia M."/>
            <person name="Sanchez-Ramirez S."/>
            <person name="Szollosi G.J."/>
            <person name="Szarkandi J.G."/>
            <person name="Papp V."/>
            <person name="Albert L."/>
            <person name="Andreopoulos W."/>
            <person name="Angelini C."/>
            <person name="Antonin V."/>
            <person name="Barry K.W."/>
            <person name="Bougher N.L."/>
            <person name="Buchanan P."/>
            <person name="Buyck B."/>
            <person name="Bense V."/>
            <person name="Catcheside P."/>
            <person name="Chovatia M."/>
            <person name="Cooper J."/>
            <person name="Damon W."/>
            <person name="Desjardin D."/>
            <person name="Finy P."/>
            <person name="Geml J."/>
            <person name="Haridas S."/>
            <person name="Hughes K."/>
            <person name="Justo A."/>
            <person name="Karasinski D."/>
            <person name="Kautmanova I."/>
            <person name="Kiss B."/>
            <person name="Kocsube S."/>
            <person name="Kotiranta H."/>
            <person name="LaButti K.M."/>
            <person name="Lechner B.E."/>
            <person name="Liimatainen K."/>
            <person name="Lipzen A."/>
            <person name="Lukacs Z."/>
            <person name="Mihaltcheva S."/>
            <person name="Morgado L.N."/>
            <person name="Niskanen T."/>
            <person name="Noordeloos M.E."/>
            <person name="Ohm R.A."/>
            <person name="Ortiz-Santana B."/>
            <person name="Ovrebo C."/>
            <person name="Racz N."/>
            <person name="Riley R."/>
            <person name="Savchenko A."/>
            <person name="Shiryaev A."/>
            <person name="Soop K."/>
            <person name="Spirin V."/>
            <person name="Szebenyi C."/>
            <person name="Tomsovsky M."/>
            <person name="Tulloss R.E."/>
            <person name="Uehling J."/>
            <person name="Grigoriev I.V."/>
            <person name="Vagvolgyi C."/>
            <person name="Papp T."/>
            <person name="Martin F.M."/>
            <person name="Miettinen O."/>
            <person name="Hibbett D.S."/>
            <person name="Nagy L.G."/>
        </authorList>
    </citation>
    <scope>NUCLEOTIDE SEQUENCE [LARGE SCALE GENOMIC DNA]</scope>
    <source>
        <strain evidence="19 20">FP101781</strain>
    </source>
</reference>